<comment type="caution">
    <text evidence="12">The sequence shown here is derived from an EMBL/GenBank/DDBJ whole genome shotgun (WGS) entry which is preliminary data.</text>
</comment>
<evidence type="ECO:0000256" key="6">
    <source>
        <dbReference type="ARBA" id="ARBA00023002"/>
    </source>
</evidence>
<keyword evidence="4" id="KW-0949">S-adenosyl-L-methionine</keyword>
<dbReference type="NCBIfam" id="TIGR02494">
    <property type="entry name" value="PFLE_PFLC"/>
    <property type="match status" value="1"/>
</dbReference>
<comment type="similarity">
    <text evidence="2">Belongs to the organic radical-activating enzymes family.</text>
</comment>
<dbReference type="PANTHER" id="PTHR30352:SF4">
    <property type="entry name" value="PYRUVATE FORMATE-LYASE 2-ACTIVATING ENZYME"/>
    <property type="match status" value="1"/>
</dbReference>
<dbReference type="PATRIC" id="fig|52689.4.peg.3633"/>
<dbReference type="InterPro" id="IPR058240">
    <property type="entry name" value="rSAM_sf"/>
</dbReference>
<evidence type="ECO:0000256" key="4">
    <source>
        <dbReference type="ARBA" id="ARBA00022691"/>
    </source>
</evidence>
<dbReference type="Pfam" id="PF13353">
    <property type="entry name" value="Fer4_12"/>
    <property type="match status" value="1"/>
</dbReference>
<dbReference type="SFLD" id="SFLDS00029">
    <property type="entry name" value="Radical_SAM"/>
    <property type="match status" value="1"/>
</dbReference>
<dbReference type="InterPro" id="IPR017896">
    <property type="entry name" value="4Fe4S_Fe-S-bd"/>
</dbReference>
<feature type="domain" description="4Fe-4S ferredoxin-type" evidence="10">
    <location>
        <begin position="79"/>
        <end position="108"/>
    </location>
</feature>
<dbReference type="SFLD" id="SFLDG01118">
    <property type="entry name" value="activating_enzymes__group_2"/>
    <property type="match status" value="1"/>
</dbReference>
<dbReference type="GO" id="GO:0046872">
    <property type="term" value="F:metal ion binding"/>
    <property type="evidence" value="ECO:0007669"/>
    <property type="project" value="UniProtKB-KW"/>
</dbReference>
<evidence type="ECO:0000313" key="13">
    <source>
        <dbReference type="Proteomes" id="UP000036873"/>
    </source>
</evidence>
<dbReference type="PROSITE" id="PS51379">
    <property type="entry name" value="4FE4S_FER_2"/>
    <property type="match status" value="2"/>
</dbReference>
<dbReference type="PIRSF" id="PIRSF000371">
    <property type="entry name" value="PFL_act_enz"/>
    <property type="match status" value="1"/>
</dbReference>
<keyword evidence="7" id="KW-0408">Iron</keyword>
<dbReference type="InterPro" id="IPR017900">
    <property type="entry name" value="4Fe4S_Fe_S_CS"/>
</dbReference>
<evidence type="ECO:0000259" key="10">
    <source>
        <dbReference type="PROSITE" id="PS51379"/>
    </source>
</evidence>
<sequence>MEINYDLEGIVFDIQRFSIHDGPGIRTIVFLKGCPLACWWCCNPEAQSIKPIMMYQIGRCIHCGLCLSVCPQGALSAQNPGFIDRNKCIACGECAKICPTEALVLKGKTMTIKEVMDILRKDEAIYRHSNGGVTISGGEALVQHEFTTELLKACQVNGWHTAMETTGYTTSEQALNEVFTYLDLVLMDVKSGDDETHKKYTGVSNALIQQNARKITEKARTVVRVPTIPGVNADEKSFRNICDFAATLSGVDTIHILPYHTYGENKYDLLGRPYRMGKTPSLTQNQIEILKDVVESKGFHCIIGG</sequence>
<dbReference type="InterPro" id="IPR012839">
    <property type="entry name" value="Organic_radical_activase"/>
</dbReference>
<evidence type="ECO:0000256" key="5">
    <source>
        <dbReference type="ARBA" id="ARBA00022723"/>
    </source>
</evidence>
<dbReference type="STRING" id="52689.AKG39_18595"/>
<name>A0A0L6TVH2_9FIRM</name>
<keyword evidence="5" id="KW-0479">Metal-binding</keyword>
<dbReference type="PANTHER" id="PTHR30352">
    <property type="entry name" value="PYRUVATE FORMATE-LYASE-ACTIVATING ENZYME"/>
    <property type="match status" value="1"/>
</dbReference>
<dbReference type="RefSeq" id="WP_050741907.1">
    <property type="nucleotide sequence ID" value="NZ_LGYO01000070.1"/>
</dbReference>
<keyword evidence="3" id="KW-0004">4Fe-4S</keyword>
<evidence type="ECO:0000256" key="3">
    <source>
        <dbReference type="ARBA" id="ARBA00022485"/>
    </source>
</evidence>
<proteinExistence type="inferred from homology"/>
<dbReference type="PROSITE" id="PS01087">
    <property type="entry name" value="RADICAL_ACTIVATING"/>
    <property type="match status" value="1"/>
</dbReference>
<dbReference type="SUPFAM" id="SSF102114">
    <property type="entry name" value="Radical SAM enzymes"/>
    <property type="match status" value="1"/>
</dbReference>
<dbReference type="Proteomes" id="UP000036873">
    <property type="component" value="Unassembled WGS sequence"/>
</dbReference>
<keyword evidence="8" id="KW-0411">Iron-sulfur</keyword>
<evidence type="ECO:0000256" key="8">
    <source>
        <dbReference type="ARBA" id="ARBA00023014"/>
    </source>
</evidence>
<dbReference type="GO" id="GO:0016491">
    <property type="term" value="F:oxidoreductase activity"/>
    <property type="evidence" value="ECO:0007669"/>
    <property type="project" value="UniProtKB-KW"/>
</dbReference>
<evidence type="ECO:0000259" key="11">
    <source>
        <dbReference type="PROSITE" id="PS51918"/>
    </source>
</evidence>
<dbReference type="SUPFAM" id="SSF54862">
    <property type="entry name" value="4Fe-4S ferredoxins"/>
    <property type="match status" value="1"/>
</dbReference>
<reference evidence="13" key="1">
    <citation type="submission" date="2015-07" db="EMBL/GenBank/DDBJ databases">
        <title>Draft genome sequence of Acetobacterium bakii DSM 8293, a potential psychrophilic chemical producer through syngas fermentation.</title>
        <authorList>
            <person name="Song Y."/>
            <person name="Hwang S."/>
            <person name="Cho B.-K."/>
        </authorList>
    </citation>
    <scope>NUCLEOTIDE SEQUENCE [LARGE SCALE GENOMIC DNA]</scope>
    <source>
        <strain evidence="13">DSM 8239</strain>
    </source>
</reference>
<dbReference type="AlphaFoldDB" id="A0A0L6TVH2"/>
<dbReference type="GO" id="GO:0051539">
    <property type="term" value="F:4 iron, 4 sulfur cluster binding"/>
    <property type="evidence" value="ECO:0007669"/>
    <property type="project" value="UniProtKB-KW"/>
</dbReference>
<dbReference type="PROSITE" id="PS51918">
    <property type="entry name" value="RADICAL_SAM"/>
    <property type="match status" value="1"/>
</dbReference>
<dbReference type="InterPro" id="IPR001989">
    <property type="entry name" value="Radical_activat_CS"/>
</dbReference>
<dbReference type="InterPro" id="IPR040074">
    <property type="entry name" value="BssD/PflA/YjjW"/>
</dbReference>
<dbReference type="SFLD" id="SFLDG01066">
    <property type="entry name" value="organic_radical-activating_enz"/>
    <property type="match status" value="1"/>
</dbReference>
<comment type="catalytic activity">
    <reaction evidence="9">
        <text>glycyl-[protein] + reduced [flavodoxin] + S-adenosyl-L-methionine = glycin-2-yl radical-[protein] + semiquinone [flavodoxin] + 5'-deoxyadenosine + L-methionine + H(+)</text>
        <dbReference type="Rhea" id="RHEA:61976"/>
        <dbReference type="Rhea" id="RHEA-COMP:10622"/>
        <dbReference type="Rhea" id="RHEA-COMP:14480"/>
        <dbReference type="Rhea" id="RHEA-COMP:15993"/>
        <dbReference type="Rhea" id="RHEA-COMP:15994"/>
        <dbReference type="ChEBI" id="CHEBI:15378"/>
        <dbReference type="ChEBI" id="CHEBI:17319"/>
        <dbReference type="ChEBI" id="CHEBI:29947"/>
        <dbReference type="ChEBI" id="CHEBI:32722"/>
        <dbReference type="ChEBI" id="CHEBI:57618"/>
        <dbReference type="ChEBI" id="CHEBI:57844"/>
        <dbReference type="ChEBI" id="CHEBI:59789"/>
        <dbReference type="ChEBI" id="CHEBI:140311"/>
    </reaction>
</comment>
<evidence type="ECO:0000256" key="2">
    <source>
        <dbReference type="ARBA" id="ARBA00009777"/>
    </source>
</evidence>
<feature type="domain" description="4Fe-4S ferredoxin-type" evidence="10">
    <location>
        <begin position="50"/>
        <end position="76"/>
    </location>
</feature>
<dbReference type="Gene3D" id="3.20.20.70">
    <property type="entry name" value="Aldolase class I"/>
    <property type="match status" value="1"/>
</dbReference>
<dbReference type="InterPro" id="IPR007197">
    <property type="entry name" value="rSAM"/>
</dbReference>
<dbReference type="Gene3D" id="3.30.70.20">
    <property type="match status" value="1"/>
</dbReference>
<evidence type="ECO:0000313" key="12">
    <source>
        <dbReference type="EMBL" id="KNZ40258.1"/>
    </source>
</evidence>
<keyword evidence="13" id="KW-1185">Reference proteome</keyword>
<dbReference type="PROSITE" id="PS00198">
    <property type="entry name" value="4FE4S_FER_1"/>
    <property type="match status" value="1"/>
</dbReference>
<keyword evidence="6" id="KW-0560">Oxidoreductase</keyword>
<feature type="domain" description="Radical SAM core" evidence="11">
    <location>
        <begin position="20"/>
        <end position="300"/>
    </location>
</feature>
<comment type="cofactor">
    <cofactor evidence="1">
        <name>[4Fe-4S] cluster</name>
        <dbReference type="ChEBI" id="CHEBI:49883"/>
    </cofactor>
</comment>
<dbReference type="EMBL" id="LGYO01000070">
    <property type="protein sequence ID" value="KNZ40258.1"/>
    <property type="molecule type" value="Genomic_DNA"/>
</dbReference>
<protein>
    <submittedName>
        <fullName evidence="12">Radical SAM protein</fullName>
    </submittedName>
</protein>
<evidence type="ECO:0000256" key="9">
    <source>
        <dbReference type="ARBA" id="ARBA00047365"/>
    </source>
</evidence>
<evidence type="ECO:0000256" key="1">
    <source>
        <dbReference type="ARBA" id="ARBA00001966"/>
    </source>
</evidence>
<gene>
    <name evidence="12" type="ORF">AKG39_18595</name>
</gene>
<dbReference type="OrthoDB" id="9782387at2"/>
<evidence type="ECO:0000256" key="7">
    <source>
        <dbReference type="ARBA" id="ARBA00023004"/>
    </source>
</evidence>
<organism evidence="12 13">
    <name type="scientific">Acetobacterium bakii</name>
    <dbReference type="NCBI Taxonomy" id="52689"/>
    <lineage>
        <taxon>Bacteria</taxon>
        <taxon>Bacillati</taxon>
        <taxon>Bacillota</taxon>
        <taxon>Clostridia</taxon>
        <taxon>Eubacteriales</taxon>
        <taxon>Eubacteriaceae</taxon>
        <taxon>Acetobacterium</taxon>
    </lineage>
</organism>
<accession>A0A0L6TVH2</accession>
<dbReference type="InterPro" id="IPR034457">
    <property type="entry name" value="Organic_radical-activating"/>
</dbReference>
<dbReference type="InterPro" id="IPR013785">
    <property type="entry name" value="Aldolase_TIM"/>
</dbReference>